<protein>
    <submittedName>
        <fullName evidence="2">Uncharacterized protein</fullName>
    </submittedName>
</protein>
<evidence type="ECO:0000256" key="1">
    <source>
        <dbReference type="SAM" id="MobiDB-lite"/>
    </source>
</evidence>
<comment type="caution">
    <text evidence="2">The sequence shown here is derived from an EMBL/GenBank/DDBJ whole genome shotgun (WGS) entry which is preliminary data.</text>
</comment>
<proteinExistence type="predicted"/>
<dbReference type="AlphaFoldDB" id="A0A7I9W8T8"/>
<name>A0A7I9W8T8_MYCAG</name>
<feature type="compositionally biased region" description="Gly residues" evidence="1">
    <location>
        <begin position="33"/>
        <end position="49"/>
    </location>
</feature>
<dbReference type="EMBL" id="BLKS01000001">
    <property type="protein sequence ID" value="GFG54123.1"/>
    <property type="molecule type" value="Genomic_DNA"/>
</dbReference>
<evidence type="ECO:0000313" key="3">
    <source>
        <dbReference type="Proteomes" id="UP000465302"/>
    </source>
</evidence>
<organism evidence="2 3">
    <name type="scientific">Mycolicibacterium agri</name>
    <name type="common">Mycobacterium agri</name>
    <dbReference type="NCBI Taxonomy" id="36811"/>
    <lineage>
        <taxon>Bacteria</taxon>
        <taxon>Bacillati</taxon>
        <taxon>Actinomycetota</taxon>
        <taxon>Actinomycetes</taxon>
        <taxon>Mycobacteriales</taxon>
        <taxon>Mycobacteriaceae</taxon>
        <taxon>Mycolicibacterium</taxon>
    </lineage>
</organism>
<reference evidence="2 3" key="1">
    <citation type="journal article" date="2019" name="Emerg. Microbes Infect.">
        <title>Comprehensive subspecies identification of 175 nontuberculous mycobacteria species based on 7547 genomic profiles.</title>
        <authorList>
            <person name="Matsumoto Y."/>
            <person name="Kinjo T."/>
            <person name="Motooka D."/>
            <person name="Nabeya D."/>
            <person name="Jung N."/>
            <person name="Uechi K."/>
            <person name="Horii T."/>
            <person name="Iida T."/>
            <person name="Fujita J."/>
            <person name="Nakamura S."/>
        </authorList>
    </citation>
    <scope>NUCLEOTIDE SEQUENCE [LARGE SCALE GENOMIC DNA]</scope>
    <source>
        <strain evidence="2 3">JCM 6377</strain>
    </source>
</reference>
<feature type="region of interest" description="Disordered" evidence="1">
    <location>
        <begin position="1"/>
        <end position="51"/>
    </location>
</feature>
<evidence type="ECO:0000313" key="2">
    <source>
        <dbReference type="EMBL" id="GFG54123.1"/>
    </source>
</evidence>
<gene>
    <name evidence="2" type="ORF">MAGR_55640</name>
</gene>
<feature type="compositionally biased region" description="Basic and acidic residues" evidence="1">
    <location>
        <begin position="81"/>
        <end position="90"/>
    </location>
</feature>
<feature type="compositionally biased region" description="Gly residues" evidence="1">
    <location>
        <begin position="1"/>
        <end position="14"/>
    </location>
</feature>
<feature type="compositionally biased region" description="Low complexity" evidence="1">
    <location>
        <begin position="15"/>
        <end position="28"/>
    </location>
</feature>
<sequence length="103" mass="9586">MISGTGGGPTGGGAATTSPPTGSPAGAGSNTGWPGGIGCPGGGGGGGGSALAWAATLSAPNPMTVPAIATAAILRVMSDEASRWAERPRDYPANPPDPATSIG</sequence>
<accession>A0A7I9W8T8</accession>
<dbReference type="Proteomes" id="UP000465302">
    <property type="component" value="Unassembled WGS sequence"/>
</dbReference>
<feature type="compositionally biased region" description="Pro residues" evidence="1">
    <location>
        <begin position="93"/>
        <end position="103"/>
    </location>
</feature>
<feature type="region of interest" description="Disordered" evidence="1">
    <location>
        <begin position="81"/>
        <end position="103"/>
    </location>
</feature>